<dbReference type="PANTHER" id="PTHR30006:SF25">
    <property type="entry name" value="PHOSPHOGLYCERATE TRANSPORT REGULATORY PROTEIN PGTC"/>
    <property type="match status" value="1"/>
</dbReference>
<dbReference type="RefSeq" id="WP_205355001.1">
    <property type="nucleotide sequence ID" value="NZ_JADKYB010000001.1"/>
</dbReference>
<keyword evidence="1 2" id="KW-0732">Signal</keyword>
<sequence>MRMPRKAALVGGTALALSAVLGACSTGSSSITTTASSASPPAPTATLARQAASEKGLVVYANVPNQYFQPVIAAFNKQYPAIKVQVTTLDDKTVFAKYEAEAAQGARTADLLVASAPAQWVEAERNGVPAPVTPAGLDAFPSWVNQGHGVYVMSAEPMLLGYNAKLLRPSEVPHTWAQLAADAKADPAKYRMVSYPISNTLDYAGFYGLHHILGSARTQSYTAALAPVTKTYSEGLDQLNQVLQGSASIAYMATGLTQAALRQYKGIAGYVFMQDATPLVPRAAAVTAKAASPASAQLFLDFLYSEAGQQALCRGGFEATMNGFRPQAGCTASLTSLATQVPAKSTYLVPIDQAVLDRQPSITAQWNKAFHR</sequence>
<feature type="chain" id="PRO_5045716859" evidence="2">
    <location>
        <begin position="24"/>
        <end position="372"/>
    </location>
</feature>
<evidence type="ECO:0000313" key="4">
    <source>
        <dbReference type="Proteomes" id="UP000749040"/>
    </source>
</evidence>
<dbReference type="PROSITE" id="PS51257">
    <property type="entry name" value="PROKAR_LIPOPROTEIN"/>
    <property type="match status" value="1"/>
</dbReference>
<dbReference type="Pfam" id="PF01547">
    <property type="entry name" value="SBP_bac_1"/>
    <property type="match status" value="1"/>
</dbReference>
<accession>A0ABS2TIF5</accession>
<dbReference type="PANTHER" id="PTHR30006">
    <property type="entry name" value="THIAMINE-BINDING PERIPLASMIC PROTEIN-RELATED"/>
    <property type="match status" value="1"/>
</dbReference>
<proteinExistence type="predicted"/>
<dbReference type="SUPFAM" id="SSF53850">
    <property type="entry name" value="Periplasmic binding protein-like II"/>
    <property type="match status" value="1"/>
</dbReference>
<protein>
    <submittedName>
        <fullName evidence="3">Extracellular solute-binding protein</fullName>
    </submittedName>
</protein>
<gene>
    <name evidence="3" type="ORF">ITX44_00965</name>
</gene>
<dbReference type="Gene3D" id="3.40.190.10">
    <property type="entry name" value="Periplasmic binding protein-like II"/>
    <property type="match status" value="2"/>
</dbReference>
<comment type="caution">
    <text evidence="3">The sequence shown here is derived from an EMBL/GenBank/DDBJ whole genome shotgun (WGS) entry which is preliminary data.</text>
</comment>
<reference evidence="3 4" key="1">
    <citation type="submission" date="2021-01" db="EMBL/GenBank/DDBJ databases">
        <title>Streptomyces acididurans sp. nov., isolated from a peat swamp forest soil.</title>
        <authorList>
            <person name="Chantavorakit T."/>
            <person name="Duangmal K."/>
        </authorList>
    </citation>
    <scope>NUCLEOTIDE SEQUENCE [LARGE SCALE GENOMIC DNA]</scope>
    <source>
        <strain evidence="3 4">KK5PA1</strain>
    </source>
</reference>
<name>A0ABS2TIF5_9ACTN</name>
<dbReference type="EMBL" id="JADKYB010000001">
    <property type="protein sequence ID" value="MBM9503121.1"/>
    <property type="molecule type" value="Genomic_DNA"/>
</dbReference>
<dbReference type="Proteomes" id="UP000749040">
    <property type="component" value="Unassembled WGS sequence"/>
</dbReference>
<feature type="signal peptide" evidence="2">
    <location>
        <begin position="1"/>
        <end position="23"/>
    </location>
</feature>
<evidence type="ECO:0000256" key="2">
    <source>
        <dbReference type="SAM" id="SignalP"/>
    </source>
</evidence>
<evidence type="ECO:0000313" key="3">
    <source>
        <dbReference type="EMBL" id="MBM9503121.1"/>
    </source>
</evidence>
<evidence type="ECO:0000256" key="1">
    <source>
        <dbReference type="ARBA" id="ARBA00022729"/>
    </source>
</evidence>
<organism evidence="3 4">
    <name type="scientific">Actinacidiphila acididurans</name>
    <dbReference type="NCBI Taxonomy" id="2784346"/>
    <lineage>
        <taxon>Bacteria</taxon>
        <taxon>Bacillati</taxon>
        <taxon>Actinomycetota</taxon>
        <taxon>Actinomycetes</taxon>
        <taxon>Kitasatosporales</taxon>
        <taxon>Streptomycetaceae</taxon>
        <taxon>Actinacidiphila</taxon>
    </lineage>
</organism>
<dbReference type="InterPro" id="IPR006059">
    <property type="entry name" value="SBP"/>
</dbReference>
<keyword evidence="4" id="KW-1185">Reference proteome</keyword>